<dbReference type="Proteomes" id="UP000219612">
    <property type="component" value="Unassembled WGS sequence"/>
</dbReference>
<dbReference type="InterPro" id="IPR038732">
    <property type="entry name" value="HpyO/CreE_NAD-binding"/>
</dbReference>
<proteinExistence type="predicted"/>
<dbReference type="InterPro" id="IPR036188">
    <property type="entry name" value="FAD/NAD-bd_sf"/>
</dbReference>
<dbReference type="Pfam" id="PF13454">
    <property type="entry name" value="NAD_binding_9"/>
    <property type="match status" value="1"/>
</dbReference>
<dbReference type="AlphaFoldDB" id="A0A285JC24"/>
<dbReference type="InterPro" id="IPR052189">
    <property type="entry name" value="L-asp_N-monooxygenase_NS-form"/>
</dbReference>
<evidence type="ECO:0000313" key="2">
    <source>
        <dbReference type="EMBL" id="SNY57795.1"/>
    </source>
</evidence>
<sequence>MSKRTVAVVGGGCAGVLATRELLRGGDDRVVLIEPDEPGGGLAYGSARPWHLLNSRAGAMSADPDDLGHFTRWSGGTADDFRPRTEYGRYLRSVFASVADSYGDRLSLRQARAQRLVTGGLALDDGTTVRADEIVVATGNPAPAQPAARPEHPDYIADPWAPGVLDAIPSDVPVMLVGAGLTAIDVALTLTADRDRDAPITAVSRRGQLPLTHTAVAAPPVGLALDDCTTLRDVVRAVRAEAARAGDWRAVVDGLRPHLDQLWTALTPGEQEAFLRHLARPWECHRHRMAPSVGARVAELRAEGRLEVRAGGIRSMTAPPAGGLLVELEAGVQWFGAVINCAGPGRLPAAAGGFAGSLLDAGQARVGPHGLGLDIDDAGHLIGADGQTRDNLWLIGPLRRGARWETTAVPEIRAQARVLARSMSPVPA</sequence>
<accession>A0A285JC24</accession>
<gene>
    <name evidence="2" type="ORF">SAMN05421748_118175</name>
</gene>
<dbReference type="EMBL" id="OBDY01000018">
    <property type="protein sequence ID" value="SNY57795.1"/>
    <property type="molecule type" value="Genomic_DNA"/>
</dbReference>
<dbReference type="RefSeq" id="WP_097325153.1">
    <property type="nucleotide sequence ID" value="NZ_OBDY01000018.1"/>
</dbReference>
<dbReference type="OrthoDB" id="101972at2"/>
<dbReference type="PANTHER" id="PTHR40254:SF1">
    <property type="entry name" value="BLR0577 PROTEIN"/>
    <property type="match status" value="1"/>
</dbReference>
<feature type="domain" description="FAD-dependent urate hydroxylase HpyO/Asp monooxygenase CreE-like FAD/NAD(P)-binding" evidence="1">
    <location>
        <begin position="7"/>
        <end position="140"/>
    </location>
</feature>
<organism evidence="2 3">
    <name type="scientific">Paractinoplanes atraurantiacus</name>
    <dbReference type="NCBI Taxonomy" id="1036182"/>
    <lineage>
        <taxon>Bacteria</taxon>
        <taxon>Bacillati</taxon>
        <taxon>Actinomycetota</taxon>
        <taxon>Actinomycetes</taxon>
        <taxon>Micromonosporales</taxon>
        <taxon>Micromonosporaceae</taxon>
        <taxon>Paractinoplanes</taxon>
    </lineage>
</organism>
<keyword evidence="3" id="KW-1185">Reference proteome</keyword>
<evidence type="ECO:0000259" key="1">
    <source>
        <dbReference type="Pfam" id="PF13454"/>
    </source>
</evidence>
<name>A0A285JC24_9ACTN</name>
<evidence type="ECO:0000313" key="3">
    <source>
        <dbReference type="Proteomes" id="UP000219612"/>
    </source>
</evidence>
<protein>
    <submittedName>
        <fullName evidence="2">Uncharacterized NAD(P)/FAD-binding protein YdhS</fullName>
    </submittedName>
</protein>
<reference evidence="3" key="1">
    <citation type="submission" date="2017-09" db="EMBL/GenBank/DDBJ databases">
        <authorList>
            <person name="Varghese N."/>
            <person name="Submissions S."/>
        </authorList>
    </citation>
    <scope>NUCLEOTIDE SEQUENCE [LARGE SCALE GENOMIC DNA]</scope>
    <source>
        <strain evidence="3">CGMCC 4.6857</strain>
    </source>
</reference>
<dbReference type="PRINTS" id="PR00368">
    <property type="entry name" value="FADPNR"/>
</dbReference>
<dbReference type="PANTHER" id="PTHR40254">
    <property type="entry name" value="BLR0577 PROTEIN"/>
    <property type="match status" value="1"/>
</dbReference>
<dbReference type="SUPFAM" id="SSF51905">
    <property type="entry name" value="FAD/NAD(P)-binding domain"/>
    <property type="match status" value="1"/>
</dbReference>
<dbReference type="Gene3D" id="3.50.50.60">
    <property type="entry name" value="FAD/NAD(P)-binding domain"/>
    <property type="match status" value="2"/>
</dbReference>